<name>A0A5B6TF03_9BACT</name>
<comment type="caution">
    <text evidence="3">The sequence shown here is derived from an EMBL/GenBank/DDBJ whole genome shotgun (WGS) entry which is preliminary data.</text>
</comment>
<protein>
    <submittedName>
        <fullName evidence="3">T9SS type A sorting domain-containing protein</fullName>
    </submittedName>
</protein>
<evidence type="ECO:0000256" key="1">
    <source>
        <dbReference type="SAM" id="SignalP"/>
    </source>
</evidence>
<sequence length="365" mass="40790">MRKKQYTLLSMFTLLLLASAAFLPAQAQEKAKEKDNERTKASQGKQARVKIVKQEGDTYFVLDTTLTIAEGMTYEEAVKRLEASGVPFKCMGAKELKPLRLSTAKGFESTRYLATGGQDSLRAVVFRRAISDTIFTKGNPCRIFEARTIEIDSLIGDRIQAVRMMGHPAVFRETTRIDSLIGPHRFIRIDSVLQLQADTFHLNETIRVEKEGAEGNLKVIRVRPGRAGEALETGEYNVIRLRNSDQNNIIILRPSKASSPIDKKQSLKASKKSKKKKAEVPAKLDLQFFPNPTNGEVNLTFFSQKKTKAQVRVVDSQGKTVHQEDLGAVQGQYYKRLNLAKYGKGIYVVQLQLGKTAQSGKVVVQ</sequence>
<evidence type="ECO:0000313" key="3">
    <source>
        <dbReference type="EMBL" id="KAA3438451.1"/>
    </source>
</evidence>
<dbReference type="NCBIfam" id="TIGR04183">
    <property type="entry name" value="Por_Secre_tail"/>
    <property type="match status" value="1"/>
</dbReference>
<dbReference type="AlphaFoldDB" id="A0A5B6TF03"/>
<gene>
    <name evidence="3" type="ORF">FOA19_14545</name>
</gene>
<keyword evidence="4" id="KW-1185">Reference proteome</keyword>
<proteinExistence type="predicted"/>
<feature type="signal peptide" evidence="1">
    <location>
        <begin position="1"/>
        <end position="27"/>
    </location>
</feature>
<dbReference type="InterPro" id="IPR026444">
    <property type="entry name" value="Secre_tail"/>
</dbReference>
<evidence type="ECO:0000313" key="4">
    <source>
        <dbReference type="Proteomes" id="UP000324133"/>
    </source>
</evidence>
<feature type="domain" description="Secretion system C-terminal sorting" evidence="2">
    <location>
        <begin position="289"/>
        <end position="364"/>
    </location>
</feature>
<evidence type="ECO:0000259" key="2">
    <source>
        <dbReference type="Pfam" id="PF18962"/>
    </source>
</evidence>
<dbReference type="RefSeq" id="WP_149091509.1">
    <property type="nucleotide sequence ID" value="NZ_VKKY01000002.1"/>
</dbReference>
<keyword evidence="1" id="KW-0732">Signal</keyword>
<accession>A0A5B6TF03</accession>
<dbReference type="OrthoDB" id="979598at2"/>
<dbReference type="Pfam" id="PF18962">
    <property type="entry name" value="Por_Secre_tail"/>
    <property type="match status" value="1"/>
</dbReference>
<reference evidence="3 4" key="1">
    <citation type="submission" date="2019-07" db="EMBL/GenBank/DDBJ databases">
        <title>Rufibacter sp. nov., isolated from lake sediment.</title>
        <authorList>
            <person name="Qu J.-H."/>
        </authorList>
    </citation>
    <scope>NUCLEOTIDE SEQUENCE [LARGE SCALE GENOMIC DNA]</scope>
    <source>
        <strain evidence="3 4">NBS58-1</strain>
    </source>
</reference>
<dbReference type="Proteomes" id="UP000324133">
    <property type="component" value="Unassembled WGS sequence"/>
</dbReference>
<feature type="chain" id="PRO_5022836407" evidence="1">
    <location>
        <begin position="28"/>
        <end position="365"/>
    </location>
</feature>
<dbReference type="EMBL" id="VKKY01000002">
    <property type="protein sequence ID" value="KAA3438451.1"/>
    <property type="molecule type" value="Genomic_DNA"/>
</dbReference>
<organism evidence="3 4">
    <name type="scientific">Rufibacter hautae</name>
    <dbReference type="NCBI Taxonomy" id="2595005"/>
    <lineage>
        <taxon>Bacteria</taxon>
        <taxon>Pseudomonadati</taxon>
        <taxon>Bacteroidota</taxon>
        <taxon>Cytophagia</taxon>
        <taxon>Cytophagales</taxon>
        <taxon>Hymenobacteraceae</taxon>
        <taxon>Rufibacter</taxon>
    </lineage>
</organism>